<evidence type="ECO:0000259" key="13">
    <source>
        <dbReference type="Pfam" id="PF01406"/>
    </source>
</evidence>
<dbReference type="GO" id="GO:0005524">
    <property type="term" value="F:ATP binding"/>
    <property type="evidence" value="ECO:0007669"/>
    <property type="project" value="UniProtKB-KW"/>
</dbReference>
<dbReference type="GO" id="GO:0046872">
    <property type="term" value="F:metal ion binding"/>
    <property type="evidence" value="ECO:0007669"/>
    <property type="project" value="UniProtKB-KW"/>
</dbReference>
<sequence length="919" mass="103432">MYFPDISDGYGGIISHTSTVMADKDDLSLKTQKRERGPWGGQKRMESTVQSGGSVKAFTVPQPSRDREQRKPPGSRRQDEKRKRTFDCFHAATSTWLCSSWNCGLATHLMNPDPHGKAVPGYALKSVEDLLMEIRENGVGEPQQGTLKVHKCWSPPGAPSKPLDGLKVFNSLSGTKVPFQTIDGTRRVTWYNCGPTVYDSSHVGHARNYLTFDIIRRIMEDYFGYEIRYVMNVTDVDDKIINRARRNHLLNQYLSTVGSNLEEVLQDLSSHFPIEVAKQRKKVAEAEGELASSASGQQKKVLEEKVKQEQLKLAKLEEALKTMLEKVNEAKALGGKEGINVLLSPGATDVLTSHLDAKAGAEVTDHEIFRSHAAKFEKDFFEDMGNLGVRPPTYLTRVTGYVDKIIAYVESIIERGFAYAANGSVYFDTKAFIDAGHTYGKLNPWAIGSAGLASESEANFETTEKKSKSDFALWKASKSGEPFWDSPWGKGRPGWHIECSAMASDVIGQTMDIHSGGNDLQFPHHDNELAQAEAFYGCSQWVNYFFHSGHLAIDGLKMSKSLKNFITIKQALEMYTARQLRFLFVIQLWDKPMTFSKEVMDIAISREQKLKTFFQEVQIMLRQMNVDDNQRWGEDEKNLSNKLLDGEQQVRERLEDNFDTPGALNVLLDLVSEVYIYRDKQARGYLNLHLVKEIAQFVTKILSVFGLSDAGRGEIGWGSVTSGAGVQSGSIETLVAPYLDAIASFRDQVRAVAREMKQDKILSLADNFRDYTMVDLGVRLEDRVDGSTWKLDEPTVLRGERDEKLKKAAEEKRLKLERSRDRQVKEIDKLEAAAKDPRDLFKGRTSEFSAFDNDGMPTHDVKGVEITSSSRKKLKKDMDAAKKAHDNLKQKLSTDSNFIEGLRTELRDIEEKISMLKTS</sequence>
<keyword evidence="6" id="KW-0862">Zinc</keyword>
<keyword evidence="4" id="KW-0479">Metal-binding</keyword>
<evidence type="ECO:0000313" key="14">
    <source>
        <dbReference type="EMBL" id="OAE27390.1"/>
    </source>
</evidence>
<evidence type="ECO:0000256" key="8">
    <source>
        <dbReference type="ARBA" id="ARBA00022917"/>
    </source>
</evidence>
<dbReference type="InterPro" id="IPR009080">
    <property type="entry name" value="tRNAsynth_Ia_anticodon-bd"/>
</dbReference>
<reference evidence="14" key="1">
    <citation type="submission" date="2016-03" db="EMBL/GenBank/DDBJ databases">
        <title>Mechanisms controlling the formation of the plant cell surface in tip-growing cells are functionally conserved among land plants.</title>
        <authorList>
            <person name="Honkanen S."/>
            <person name="Jones V.A."/>
            <person name="Morieri G."/>
            <person name="Champion C."/>
            <person name="Hetherington A.J."/>
            <person name="Kelly S."/>
            <person name="Saint-Marcoux D."/>
            <person name="Proust H."/>
            <person name="Prescott H."/>
            <person name="Dolan L."/>
        </authorList>
    </citation>
    <scope>NUCLEOTIDE SEQUENCE [LARGE SCALE GENOMIC DNA]</scope>
    <source>
        <tissue evidence="14">Whole gametophyte</tissue>
    </source>
</reference>
<evidence type="ECO:0000256" key="2">
    <source>
        <dbReference type="ARBA" id="ARBA00012832"/>
    </source>
</evidence>
<dbReference type="InterPro" id="IPR015803">
    <property type="entry name" value="Cys-tRNA-ligase"/>
</dbReference>
<feature type="coiled-coil region" evidence="11">
    <location>
        <begin position="299"/>
        <end position="333"/>
    </location>
</feature>
<dbReference type="PANTHER" id="PTHR10890">
    <property type="entry name" value="CYSTEINYL-TRNA SYNTHETASE"/>
    <property type="match status" value="1"/>
</dbReference>
<dbReference type="PRINTS" id="PR00983">
    <property type="entry name" value="TRNASYNTHCYS"/>
</dbReference>
<keyword evidence="9" id="KW-0030">Aminoacyl-tRNA synthetase</keyword>
<comment type="cofactor">
    <cofactor evidence="1">
        <name>Zn(2+)</name>
        <dbReference type="ChEBI" id="CHEBI:29105"/>
    </cofactor>
</comment>
<dbReference type="GO" id="GO:0005737">
    <property type="term" value="C:cytoplasm"/>
    <property type="evidence" value="ECO:0007669"/>
    <property type="project" value="TreeGrafter"/>
</dbReference>
<evidence type="ECO:0000256" key="6">
    <source>
        <dbReference type="ARBA" id="ARBA00022833"/>
    </source>
</evidence>
<dbReference type="GO" id="GO:0004817">
    <property type="term" value="F:cysteine-tRNA ligase activity"/>
    <property type="evidence" value="ECO:0007669"/>
    <property type="project" value="UniProtKB-EC"/>
</dbReference>
<dbReference type="PANTHER" id="PTHR10890:SF3">
    <property type="entry name" value="CYSTEINE--TRNA LIGASE, CYTOPLASMIC"/>
    <property type="match status" value="1"/>
</dbReference>
<organism evidence="14 15">
    <name type="scientific">Marchantia polymorpha subsp. ruderalis</name>
    <dbReference type="NCBI Taxonomy" id="1480154"/>
    <lineage>
        <taxon>Eukaryota</taxon>
        <taxon>Viridiplantae</taxon>
        <taxon>Streptophyta</taxon>
        <taxon>Embryophyta</taxon>
        <taxon>Marchantiophyta</taxon>
        <taxon>Marchantiopsida</taxon>
        <taxon>Marchantiidae</taxon>
        <taxon>Marchantiales</taxon>
        <taxon>Marchantiaceae</taxon>
        <taxon>Marchantia</taxon>
    </lineage>
</organism>
<protein>
    <recommendedName>
        <fullName evidence="2">cysteine--tRNA ligase</fullName>
        <ecNumber evidence="2">6.1.1.16</ecNumber>
    </recommendedName>
    <alternativeName>
        <fullName evidence="10">Cysteinyl-tRNA synthetase</fullName>
    </alternativeName>
</protein>
<keyword evidence="11" id="KW-0175">Coiled coil</keyword>
<evidence type="ECO:0000256" key="10">
    <source>
        <dbReference type="ARBA" id="ARBA00031499"/>
    </source>
</evidence>
<dbReference type="EMBL" id="LVLJ01001907">
    <property type="protein sequence ID" value="OAE27390.1"/>
    <property type="molecule type" value="Genomic_DNA"/>
</dbReference>
<proteinExistence type="inferred from homology"/>
<dbReference type="SUPFAM" id="SSF52374">
    <property type="entry name" value="Nucleotidylyl transferase"/>
    <property type="match status" value="1"/>
</dbReference>
<evidence type="ECO:0000256" key="4">
    <source>
        <dbReference type="ARBA" id="ARBA00022723"/>
    </source>
</evidence>
<dbReference type="Gene3D" id="1.20.120.1910">
    <property type="entry name" value="Cysteine-tRNA ligase, C-terminal anti-codon recognition domain"/>
    <property type="match status" value="1"/>
</dbReference>
<dbReference type="InterPro" id="IPR024909">
    <property type="entry name" value="Cys-tRNA/MSH_ligase"/>
</dbReference>
<dbReference type="HAMAP" id="MF_00041">
    <property type="entry name" value="Cys_tRNA_synth"/>
    <property type="match status" value="1"/>
</dbReference>
<dbReference type="AlphaFoldDB" id="A0A176W2Y4"/>
<feature type="region of interest" description="Disordered" evidence="12">
    <location>
        <begin position="866"/>
        <end position="887"/>
    </location>
</feature>
<feature type="compositionally biased region" description="Basic and acidic residues" evidence="12">
    <location>
        <begin position="876"/>
        <end position="887"/>
    </location>
</feature>
<feature type="domain" description="tRNA synthetases class I catalytic" evidence="13">
    <location>
        <begin position="185"/>
        <end position="603"/>
    </location>
</feature>
<dbReference type="Pfam" id="PF01406">
    <property type="entry name" value="tRNA-synt_1e"/>
    <property type="match status" value="1"/>
</dbReference>
<dbReference type="Gene3D" id="3.40.50.620">
    <property type="entry name" value="HUPs"/>
    <property type="match status" value="2"/>
</dbReference>
<evidence type="ECO:0000256" key="5">
    <source>
        <dbReference type="ARBA" id="ARBA00022741"/>
    </source>
</evidence>
<dbReference type="InterPro" id="IPR032678">
    <property type="entry name" value="tRNA-synt_1_cat_dom"/>
</dbReference>
<keyword evidence="3" id="KW-0436">Ligase</keyword>
<dbReference type="GO" id="GO:0006423">
    <property type="term" value="P:cysteinyl-tRNA aminoacylation"/>
    <property type="evidence" value="ECO:0007669"/>
    <property type="project" value="InterPro"/>
</dbReference>
<dbReference type="Proteomes" id="UP000077202">
    <property type="component" value="Unassembled WGS sequence"/>
</dbReference>
<keyword evidence="5" id="KW-0547">Nucleotide-binding</keyword>
<keyword evidence="15" id="KW-1185">Reference proteome</keyword>
<dbReference type="SUPFAM" id="SSF47323">
    <property type="entry name" value="Anticodon-binding domain of a subclass of class I aminoacyl-tRNA synthetases"/>
    <property type="match status" value="1"/>
</dbReference>
<evidence type="ECO:0000256" key="1">
    <source>
        <dbReference type="ARBA" id="ARBA00001947"/>
    </source>
</evidence>
<name>A0A176W2Y4_MARPO</name>
<keyword evidence="8" id="KW-0648">Protein biosynthesis</keyword>
<evidence type="ECO:0000256" key="12">
    <source>
        <dbReference type="SAM" id="MobiDB-lite"/>
    </source>
</evidence>
<feature type="coiled-coil region" evidence="11">
    <location>
        <begin position="806"/>
        <end position="833"/>
    </location>
</feature>
<evidence type="ECO:0000256" key="11">
    <source>
        <dbReference type="SAM" id="Coils"/>
    </source>
</evidence>
<gene>
    <name evidence="14" type="ORF">AXG93_2015s1170</name>
</gene>
<feature type="region of interest" description="Disordered" evidence="12">
    <location>
        <begin position="25"/>
        <end position="83"/>
    </location>
</feature>
<feature type="compositionally biased region" description="Basic and acidic residues" evidence="12">
    <location>
        <begin position="25"/>
        <end position="37"/>
    </location>
</feature>
<evidence type="ECO:0000313" key="15">
    <source>
        <dbReference type="Proteomes" id="UP000077202"/>
    </source>
</evidence>
<dbReference type="InterPro" id="IPR014729">
    <property type="entry name" value="Rossmann-like_a/b/a_fold"/>
</dbReference>
<accession>A0A176W2Y4</accession>
<keyword evidence="7" id="KW-0067">ATP-binding</keyword>
<dbReference type="NCBIfam" id="TIGR00435">
    <property type="entry name" value="cysS"/>
    <property type="match status" value="1"/>
</dbReference>
<dbReference type="EC" id="6.1.1.16" evidence="2"/>
<feature type="compositionally biased region" description="Basic and acidic residues" evidence="12">
    <location>
        <begin position="64"/>
        <end position="83"/>
    </location>
</feature>
<comment type="caution">
    <text evidence="14">The sequence shown here is derived from an EMBL/GenBank/DDBJ whole genome shotgun (WGS) entry which is preliminary data.</text>
</comment>
<evidence type="ECO:0000256" key="7">
    <source>
        <dbReference type="ARBA" id="ARBA00022840"/>
    </source>
</evidence>
<evidence type="ECO:0000256" key="3">
    <source>
        <dbReference type="ARBA" id="ARBA00022598"/>
    </source>
</evidence>
<dbReference type="CDD" id="cd00672">
    <property type="entry name" value="CysRS_core"/>
    <property type="match status" value="1"/>
</dbReference>
<evidence type="ECO:0000256" key="9">
    <source>
        <dbReference type="ARBA" id="ARBA00023146"/>
    </source>
</evidence>